<dbReference type="SUPFAM" id="SSF159270">
    <property type="entry name" value="YmcC-like"/>
    <property type="match status" value="1"/>
</dbReference>
<comment type="caution">
    <text evidence="1">The sequence shown here is derived from an EMBL/GenBank/DDBJ whole genome shotgun (WGS) entry which is preliminary data.</text>
</comment>
<accession>A0A0F5VH82</accession>
<dbReference type="PATRIC" id="fig|265726.11.peg.263"/>
<dbReference type="Proteomes" id="UP000033633">
    <property type="component" value="Unassembled WGS sequence"/>
</dbReference>
<dbReference type="EMBL" id="JWYV01000001">
    <property type="protein sequence ID" value="KKD01479.1"/>
    <property type="molecule type" value="Genomic_DNA"/>
</dbReference>
<sequence length="243" mass="26950">MFDTRLSVRRRFLVLIALLPLLLSGCSQKFQNVSDTFRLAVRGDDDTVKSSAWIEQLPYASMYARIGDGPQAFMVLALAEPATVLTSPKTPAHSQVPAMQLKWLAADKGMLVTEHGRLVKTLNLPLGNLVQVTAATPDPLALGLQLPTTPTTWTRRIDWQPGYHFGYQLTSRFEDKGLVTITINTIAQSARYFVETVNVPSLDLQFDNAFWIDPVNGQVLKSRQLIAPGLPEVETQLLKAYGQ</sequence>
<dbReference type="InterPro" id="IPR021308">
    <property type="entry name" value="GfcB"/>
</dbReference>
<evidence type="ECO:0000313" key="2">
    <source>
        <dbReference type="Proteomes" id="UP000033633"/>
    </source>
</evidence>
<dbReference type="RefSeq" id="WP_046218804.1">
    <property type="nucleotide sequence ID" value="NZ_JWYV01000001.1"/>
</dbReference>
<organism evidence="1 2">
    <name type="scientific">Photobacterium halotolerans</name>
    <dbReference type="NCBI Taxonomy" id="265726"/>
    <lineage>
        <taxon>Bacteria</taxon>
        <taxon>Pseudomonadati</taxon>
        <taxon>Pseudomonadota</taxon>
        <taxon>Gammaproteobacteria</taxon>
        <taxon>Vibrionales</taxon>
        <taxon>Vibrionaceae</taxon>
        <taxon>Photobacterium</taxon>
    </lineage>
</organism>
<evidence type="ECO:0000313" key="1">
    <source>
        <dbReference type="EMBL" id="KKD01479.1"/>
    </source>
</evidence>
<dbReference type="Pfam" id="PF11102">
    <property type="entry name" value="YjbF"/>
    <property type="match status" value="1"/>
</dbReference>
<dbReference type="AlphaFoldDB" id="A0A0F5VH82"/>
<proteinExistence type="predicted"/>
<name>A0A0F5VH82_9GAMM</name>
<dbReference type="Gene3D" id="2.40.360.10">
    <property type="entry name" value="YmcC-like"/>
    <property type="match status" value="1"/>
</dbReference>
<dbReference type="OrthoDB" id="5591889at2"/>
<dbReference type="InterPro" id="IPR023373">
    <property type="entry name" value="YmcC_sf"/>
</dbReference>
<keyword evidence="2" id="KW-1185">Reference proteome</keyword>
<dbReference type="PROSITE" id="PS51257">
    <property type="entry name" value="PROKAR_LIPOPROTEIN"/>
    <property type="match status" value="1"/>
</dbReference>
<dbReference type="STRING" id="265726.KY46_01220"/>
<protein>
    <submittedName>
        <fullName evidence="1">Lipoprotein YmcC</fullName>
    </submittedName>
</protein>
<gene>
    <name evidence="1" type="ORF">KY46_01220</name>
</gene>
<keyword evidence="1" id="KW-0449">Lipoprotein</keyword>
<reference evidence="1 2" key="1">
    <citation type="submission" date="2014-12" db="EMBL/GenBank/DDBJ databases">
        <title>Mercury Reductase activity and rhizosphere competence traits in the genome of root associated Photobacterium halotolerans MELD1.</title>
        <authorList>
            <person name="Mathew D.C."/>
            <person name="Huang C.-C."/>
        </authorList>
    </citation>
    <scope>NUCLEOTIDE SEQUENCE [LARGE SCALE GENOMIC DNA]</scope>
    <source>
        <strain evidence="1 2">MELD1</strain>
    </source>
</reference>